<sequence>MTDEPTRFDGVSRRTLLKASAVGIGTVGLAGCTGTDADAPEDDPTPASEDAPTPTSEDAPASELDLDTLEADTEFGTLRAERAENSYVGLIDDGRAIGIAFLDDVGVGDDRDVDGEIVVHLYDREELAVLIGAVDAEGTATLESGDLSDFDATVELTVEDDAVSGTATFRGESSAPFTAAAATGIAGVYWAHGTDEESDVRGDWVVLPDGRQWGCACLPPFVSPCCMLGL</sequence>
<reference evidence="2 3" key="1">
    <citation type="journal article" date="2019" name="Int. J. Syst. Evol. Microbiol.">
        <title>The Global Catalogue of Microorganisms (GCM) 10K type strain sequencing project: providing services to taxonomists for standard genome sequencing and annotation.</title>
        <authorList>
            <consortium name="The Broad Institute Genomics Platform"/>
            <consortium name="The Broad Institute Genome Sequencing Center for Infectious Disease"/>
            <person name="Wu L."/>
            <person name="Ma J."/>
        </authorList>
    </citation>
    <scope>NUCLEOTIDE SEQUENCE [LARGE SCALE GENOMIC DNA]</scope>
    <source>
        <strain evidence="2 3">PSR21</strain>
    </source>
</reference>
<feature type="compositionally biased region" description="Low complexity" evidence="1">
    <location>
        <begin position="45"/>
        <end position="56"/>
    </location>
</feature>
<dbReference type="PROSITE" id="PS51318">
    <property type="entry name" value="TAT"/>
    <property type="match status" value="1"/>
</dbReference>
<dbReference type="Proteomes" id="UP001596547">
    <property type="component" value="Unassembled WGS sequence"/>
</dbReference>
<dbReference type="RefSeq" id="WP_276303778.1">
    <property type="nucleotide sequence ID" value="NZ_CP119992.1"/>
</dbReference>
<dbReference type="InterPro" id="IPR006311">
    <property type="entry name" value="TAT_signal"/>
</dbReference>
<accession>A0ABD6A8M2</accession>
<dbReference type="GeneID" id="79316384"/>
<gene>
    <name evidence="2" type="ORF">ACFQPE_09165</name>
</gene>
<dbReference type="EMBL" id="JBHTBF010000002">
    <property type="protein sequence ID" value="MFC7316964.1"/>
    <property type="molecule type" value="Genomic_DNA"/>
</dbReference>
<evidence type="ECO:0000313" key="3">
    <source>
        <dbReference type="Proteomes" id="UP001596547"/>
    </source>
</evidence>
<organism evidence="2 3">
    <name type="scientific">Halomarina halobia</name>
    <dbReference type="NCBI Taxonomy" id="3033386"/>
    <lineage>
        <taxon>Archaea</taxon>
        <taxon>Methanobacteriati</taxon>
        <taxon>Methanobacteriota</taxon>
        <taxon>Stenosarchaea group</taxon>
        <taxon>Halobacteria</taxon>
        <taxon>Halobacteriales</taxon>
        <taxon>Natronomonadaceae</taxon>
        <taxon>Halomarina</taxon>
    </lineage>
</organism>
<dbReference type="NCBIfam" id="TIGR01409">
    <property type="entry name" value="TAT_signal_seq"/>
    <property type="match status" value="1"/>
</dbReference>
<keyword evidence="3" id="KW-1185">Reference proteome</keyword>
<protein>
    <submittedName>
        <fullName evidence="2">Twin-arginine translocation signal domain-containing protein</fullName>
    </submittedName>
</protein>
<evidence type="ECO:0000313" key="2">
    <source>
        <dbReference type="EMBL" id="MFC7316964.1"/>
    </source>
</evidence>
<evidence type="ECO:0000256" key="1">
    <source>
        <dbReference type="SAM" id="MobiDB-lite"/>
    </source>
</evidence>
<proteinExistence type="predicted"/>
<name>A0ABD6A8M2_9EURY</name>
<feature type="region of interest" description="Disordered" evidence="1">
    <location>
        <begin position="29"/>
        <end position="61"/>
    </location>
</feature>
<comment type="caution">
    <text evidence="2">The sequence shown here is derived from an EMBL/GenBank/DDBJ whole genome shotgun (WGS) entry which is preliminary data.</text>
</comment>
<dbReference type="PROSITE" id="PS51257">
    <property type="entry name" value="PROKAR_LIPOPROTEIN"/>
    <property type="match status" value="1"/>
</dbReference>
<dbReference type="AlphaFoldDB" id="A0ABD6A8M2"/>
<dbReference type="InterPro" id="IPR019546">
    <property type="entry name" value="TAT_signal_bac_arc"/>
</dbReference>